<organism evidence="2 3">
    <name type="scientific">Pseudonocardia endophytica</name>
    <dbReference type="NCBI Taxonomy" id="401976"/>
    <lineage>
        <taxon>Bacteria</taxon>
        <taxon>Bacillati</taxon>
        <taxon>Actinomycetota</taxon>
        <taxon>Actinomycetes</taxon>
        <taxon>Pseudonocardiales</taxon>
        <taxon>Pseudonocardiaceae</taxon>
        <taxon>Pseudonocardia</taxon>
    </lineage>
</organism>
<feature type="region of interest" description="Disordered" evidence="1">
    <location>
        <begin position="137"/>
        <end position="195"/>
    </location>
</feature>
<proteinExistence type="predicted"/>
<name>A0A4V2PJ77_PSEEN</name>
<dbReference type="AlphaFoldDB" id="A0A4V2PJ77"/>
<gene>
    <name evidence="2" type="ORF">EV378_3297</name>
</gene>
<reference evidence="2 3" key="1">
    <citation type="submission" date="2019-03" db="EMBL/GenBank/DDBJ databases">
        <title>Sequencing the genomes of 1000 actinobacteria strains.</title>
        <authorList>
            <person name="Klenk H.-P."/>
        </authorList>
    </citation>
    <scope>NUCLEOTIDE SEQUENCE [LARGE SCALE GENOMIC DNA]</scope>
    <source>
        <strain evidence="2 3">DSM 44969</strain>
    </source>
</reference>
<comment type="caution">
    <text evidence="2">The sequence shown here is derived from an EMBL/GenBank/DDBJ whole genome shotgun (WGS) entry which is preliminary data.</text>
</comment>
<evidence type="ECO:0000256" key="1">
    <source>
        <dbReference type="SAM" id="MobiDB-lite"/>
    </source>
</evidence>
<evidence type="ECO:0000313" key="3">
    <source>
        <dbReference type="Proteomes" id="UP000295560"/>
    </source>
</evidence>
<feature type="compositionally biased region" description="Pro residues" evidence="1">
    <location>
        <begin position="175"/>
        <end position="191"/>
    </location>
</feature>
<dbReference type="Proteomes" id="UP000295560">
    <property type="component" value="Unassembled WGS sequence"/>
</dbReference>
<keyword evidence="3" id="KW-1185">Reference proteome</keyword>
<protein>
    <submittedName>
        <fullName evidence="2">Uncharacterized protein</fullName>
    </submittedName>
</protein>
<accession>A0A4V2PJ77</accession>
<sequence length="227" mass="24231">MDPFSAALRDIATIPGARYSCVADDVTGDVLAEHGHPGPDPAAAVRWGSGLRAALRPDGELDDVMITTDGTYHLLRLVHTASRTVLVHLSVDRAHGNLALARRALGDLRLDGSVPVVPQRIDPVPARPVVRTPAVVPEQRAPAPSPPVLPVRTPRKPEPRPAQAVRRPGATLSAVPPPRRPVAPATAPAPPVVDAAPEQPISVPIARGWSDDLYTMRRLLDALRRMQ</sequence>
<dbReference type="EMBL" id="SMFZ01000001">
    <property type="protein sequence ID" value="TCK27426.1"/>
    <property type="molecule type" value="Genomic_DNA"/>
</dbReference>
<evidence type="ECO:0000313" key="2">
    <source>
        <dbReference type="EMBL" id="TCK27426.1"/>
    </source>
</evidence>